<keyword evidence="9" id="KW-0862">Zinc</keyword>
<keyword evidence="5" id="KW-0808">Transferase</keyword>
<evidence type="ECO:0000256" key="1">
    <source>
        <dbReference type="ARBA" id="ARBA00000900"/>
    </source>
</evidence>
<dbReference type="InterPro" id="IPR037255">
    <property type="entry name" value="NRDP1_C"/>
</dbReference>
<evidence type="ECO:0000256" key="12">
    <source>
        <dbReference type="PROSITE-ProRule" id="PRU00175"/>
    </source>
</evidence>
<dbReference type="SMART" id="SM00184">
    <property type="entry name" value="RING"/>
    <property type="match status" value="1"/>
</dbReference>
<protein>
    <recommendedName>
        <fullName evidence="4">E3 ubiquitin-protein ligase NRDP1</fullName>
        <ecNumber evidence="3">2.3.2.27</ecNumber>
    </recommendedName>
    <alternativeName>
        <fullName evidence="10">RING finger protein 41</fullName>
    </alternativeName>
    <alternativeName>
        <fullName evidence="11">RING-type E3 ubiquitin transferase NRDP1</fullName>
    </alternativeName>
</protein>
<dbReference type="GO" id="GO:0016567">
    <property type="term" value="P:protein ubiquitination"/>
    <property type="evidence" value="ECO:0007669"/>
    <property type="project" value="UniProtKB-UniPathway"/>
</dbReference>
<dbReference type="InterPro" id="IPR017907">
    <property type="entry name" value="Znf_RING_CS"/>
</dbReference>
<keyword evidence="13" id="KW-0175">Coiled coil</keyword>
<feature type="coiled-coil region" evidence="13">
    <location>
        <begin position="136"/>
        <end position="170"/>
    </location>
</feature>
<dbReference type="Proteomes" id="UP000183832">
    <property type="component" value="Unassembled WGS sequence"/>
</dbReference>
<dbReference type="GO" id="GO:0043122">
    <property type="term" value="P:regulation of canonical NF-kappaB signal transduction"/>
    <property type="evidence" value="ECO:0007669"/>
    <property type="project" value="TreeGrafter"/>
</dbReference>
<keyword evidence="6" id="KW-0479">Metal-binding</keyword>
<evidence type="ECO:0000256" key="3">
    <source>
        <dbReference type="ARBA" id="ARBA00012483"/>
    </source>
</evidence>
<dbReference type="SMART" id="SM00504">
    <property type="entry name" value="Ubox"/>
    <property type="match status" value="1"/>
</dbReference>
<dbReference type="SUPFAM" id="SSF160088">
    <property type="entry name" value="NRDP1 C-terminal domain-like"/>
    <property type="match status" value="1"/>
</dbReference>
<evidence type="ECO:0000313" key="16">
    <source>
        <dbReference type="Proteomes" id="UP000183832"/>
    </source>
</evidence>
<organism evidence="15 16">
    <name type="scientific">Clunio marinus</name>
    <dbReference type="NCBI Taxonomy" id="568069"/>
    <lineage>
        <taxon>Eukaryota</taxon>
        <taxon>Metazoa</taxon>
        <taxon>Ecdysozoa</taxon>
        <taxon>Arthropoda</taxon>
        <taxon>Hexapoda</taxon>
        <taxon>Insecta</taxon>
        <taxon>Pterygota</taxon>
        <taxon>Neoptera</taxon>
        <taxon>Endopterygota</taxon>
        <taxon>Diptera</taxon>
        <taxon>Nematocera</taxon>
        <taxon>Chironomoidea</taxon>
        <taxon>Chironomidae</taxon>
        <taxon>Clunio</taxon>
    </lineage>
</organism>
<dbReference type="PROSITE" id="PS50089">
    <property type="entry name" value="ZF_RING_2"/>
    <property type="match status" value="1"/>
</dbReference>
<comment type="pathway">
    <text evidence="2">Protein modification; protein ubiquitination.</text>
</comment>
<evidence type="ECO:0000256" key="13">
    <source>
        <dbReference type="SAM" id="Coils"/>
    </source>
</evidence>
<evidence type="ECO:0000256" key="5">
    <source>
        <dbReference type="ARBA" id="ARBA00022679"/>
    </source>
</evidence>
<comment type="catalytic activity">
    <reaction evidence="1">
        <text>S-ubiquitinyl-[E2 ubiquitin-conjugating enzyme]-L-cysteine + [acceptor protein]-L-lysine = [E2 ubiquitin-conjugating enzyme]-L-cysteine + N(6)-ubiquitinyl-[acceptor protein]-L-lysine.</text>
        <dbReference type="EC" id="2.3.2.27"/>
    </reaction>
</comment>
<keyword evidence="8" id="KW-0833">Ubl conjugation pathway</keyword>
<evidence type="ECO:0000256" key="9">
    <source>
        <dbReference type="ARBA" id="ARBA00022833"/>
    </source>
</evidence>
<evidence type="ECO:0000256" key="4">
    <source>
        <dbReference type="ARBA" id="ARBA00015711"/>
    </source>
</evidence>
<proteinExistence type="predicted"/>
<keyword evidence="16" id="KW-1185">Reference proteome</keyword>
<dbReference type="InterPro" id="IPR003613">
    <property type="entry name" value="Ubox_domain"/>
</dbReference>
<dbReference type="SUPFAM" id="SSF49599">
    <property type="entry name" value="TRAF domain-like"/>
    <property type="match status" value="1"/>
</dbReference>
<reference evidence="15 16" key="1">
    <citation type="submission" date="2015-04" db="EMBL/GenBank/DDBJ databases">
        <authorList>
            <person name="Syromyatnikov M.Y."/>
            <person name="Popov V.N."/>
        </authorList>
    </citation>
    <scope>NUCLEOTIDE SEQUENCE [LARGE SCALE GENOMIC DNA]</scope>
</reference>
<dbReference type="AlphaFoldDB" id="A0A1J1ITP7"/>
<evidence type="ECO:0000256" key="2">
    <source>
        <dbReference type="ARBA" id="ARBA00004906"/>
    </source>
</evidence>
<dbReference type="EMBL" id="CVRI01000057">
    <property type="protein sequence ID" value="CRL02478.1"/>
    <property type="molecule type" value="Genomic_DNA"/>
</dbReference>
<dbReference type="InterPro" id="IPR015036">
    <property type="entry name" value="NRDP1"/>
</dbReference>
<dbReference type="Pfam" id="PF13923">
    <property type="entry name" value="zf-C3HC4_2"/>
    <property type="match status" value="1"/>
</dbReference>
<dbReference type="InterPro" id="IPR013083">
    <property type="entry name" value="Znf_RING/FYVE/PHD"/>
</dbReference>
<evidence type="ECO:0000256" key="8">
    <source>
        <dbReference type="ARBA" id="ARBA00022786"/>
    </source>
</evidence>
<dbReference type="GO" id="GO:0061630">
    <property type="term" value="F:ubiquitin protein ligase activity"/>
    <property type="evidence" value="ECO:0007669"/>
    <property type="project" value="UniProtKB-EC"/>
</dbReference>
<dbReference type="OrthoDB" id="1630758at2759"/>
<name>A0A1J1ITP7_9DIPT</name>
<keyword evidence="7 12" id="KW-0863">Zinc-finger</keyword>
<accession>A0A1J1ITP7</accession>
<dbReference type="GO" id="GO:0008270">
    <property type="term" value="F:zinc ion binding"/>
    <property type="evidence" value="ECO:0007669"/>
    <property type="project" value="UniProtKB-KW"/>
</dbReference>
<evidence type="ECO:0000256" key="11">
    <source>
        <dbReference type="ARBA" id="ARBA00031762"/>
    </source>
</evidence>
<dbReference type="Gene3D" id="3.30.40.10">
    <property type="entry name" value="Zinc/RING finger domain, C3HC4 (zinc finger)"/>
    <property type="match status" value="2"/>
</dbReference>
<evidence type="ECO:0000256" key="10">
    <source>
        <dbReference type="ARBA" id="ARBA00030556"/>
    </source>
</evidence>
<dbReference type="PROSITE" id="PS00518">
    <property type="entry name" value="ZF_RING_1"/>
    <property type="match status" value="1"/>
</dbReference>
<dbReference type="STRING" id="568069.A0A1J1ITP7"/>
<evidence type="ECO:0000256" key="6">
    <source>
        <dbReference type="ARBA" id="ARBA00022723"/>
    </source>
</evidence>
<feature type="domain" description="RING-type" evidence="14">
    <location>
        <begin position="19"/>
        <end position="58"/>
    </location>
</feature>
<dbReference type="CDD" id="cd16634">
    <property type="entry name" value="mRING-HC-C3HC3D_Nrdp1"/>
    <property type="match status" value="1"/>
</dbReference>
<evidence type="ECO:0000256" key="7">
    <source>
        <dbReference type="ARBA" id="ARBA00022771"/>
    </source>
</evidence>
<dbReference type="PANTHER" id="PTHR10131">
    <property type="entry name" value="TNF RECEPTOR ASSOCIATED FACTOR"/>
    <property type="match status" value="1"/>
</dbReference>
<dbReference type="UniPathway" id="UPA00143"/>
<sequence>MGYDLTRFGEGEVDEELICPICSSVLEEPLQVVSCEHAFCTGCIQEWLSRQPTCPVDRQPITTANLRPVPRILRNLLSRLSISCDNQMYGCTQILKLDALQSHLEECEHNPKRPLPCENGCGFIIPKDEIKDHNCVRELRSLCHSQQQKLSELKTEITDQNLTINELKRELNLIKDFMRAMRVSNPAMRAIADQMERDEVIRWSTSLPRARVTRWGGMISTPDDSLQMMVKRALSESGCPPHILDELMENCHERRWPRGLSSLETRQNNRRIYDNYCCRRVPGKQAVLVLPCDNTHMSEEVMVEPGLVMIFAHGIE</sequence>
<evidence type="ECO:0000259" key="14">
    <source>
        <dbReference type="PROSITE" id="PS50089"/>
    </source>
</evidence>
<evidence type="ECO:0000313" key="15">
    <source>
        <dbReference type="EMBL" id="CRL02478.1"/>
    </source>
</evidence>
<gene>
    <name evidence="15" type="ORF">CLUMA_CG015375</name>
</gene>
<dbReference type="SUPFAM" id="SSF57850">
    <property type="entry name" value="RING/U-box"/>
    <property type="match status" value="1"/>
</dbReference>
<dbReference type="PANTHER" id="PTHR10131:SF157">
    <property type="entry name" value="RECEPTOR-ASSOCIATED FACTOR, PUTATIVE-RELATED"/>
    <property type="match status" value="1"/>
</dbReference>
<dbReference type="InterPro" id="IPR001841">
    <property type="entry name" value="Znf_RING"/>
</dbReference>
<dbReference type="EC" id="2.3.2.27" evidence="3"/>
<dbReference type="Pfam" id="PF08941">
    <property type="entry name" value="USP8_interact"/>
    <property type="match status" value="1"/>
</dbReference>